<dbReference type="EMBL" id="MH299806">
    <property type="protein sequence ID" value="AWY07687.1"/>
    <property type="molecule type" value="Genomic_DNA"/>
</dbReference>
<evidence type="ECO:0000313" key="2">
    <source>
        <dbReference type="Proteomes" id="UP000323995"/>
    </source>
</evidence>
<sequence length="88" mass="10061">MENNWQRTSSMNSKGYKRGVVYLDGDRDELAKQLTYATNQLEDDGAQVLSVEFRQPYGAYVFFIIPDEPDPNAPINPEEIDWDSAESI</sequence>
<protein>
    <submittedName>
        <fullName evidence="1">Uncharacterized protein</fullName>
    </submittedName>
</protein>
<dbReference type="Proteomes" id="UP000323995">
    <property type="component" value="Genome"/>
</dbReference>
<reference evidence="1 2" key="1">
    <citation type="submission" date="2018-05" db="EMBL/GenBank/DDBJ databases">
        <title>Diversity of Listeria phage genomes.</title>
        <authorList>
            <person name="Bavisetty S.C.B."/>
            <person name="Vu H.T.K."/>
            <person name="Vongkamjan K."/>
        </authorList>
    </citation>
    <scope>NUCLEOTIDE SEQUENCE [LARGE SCALE GENOMIC DNA]</scope>
</reference>
<name>A0A5A4K2K8_9CAUD</name>
<proteinExistence type="predicted"/>
<evidence type="ECO:0000313" key="1">
    <source>
        <dbReference type="EMBL" id="AWY07687.1"/>
    </source>
</evidence>
<accession>A0A5A4K2K8</accession>
<organism evidence="1 2">
    <name type="scientific">Listeria phage LP-KV022</name>
    <dbReference type="NCBI Taxonomy" id="2178917"/>
    <lineage>
        <taxon>Viruses</taxon>
        <taxon>Duplodnaviria</taxon>
        <taxon>Heunggongvirae</taxon>
        <taxon>Uroviricota</taxon>
        <taxon>Caudoviricetes</taxon>
        <taxon>Homburgvirus</taxon>
        <taxon>Homburgvirus LP110</taxon>
    </lineage>
</organism>